<geneLocation type="plasmid" evidence="3 4">
    <name>2</name>
</geneLocation>
<name>A0A449AZX2_9BACT</name>
<dbReference type="SUPFAM" id="SSF64182">
    <property type="entry name" value="DHH phosphoesterases"/>
    <property type="match status" value="1"/>
</dbReference>
<dbReference type="Proteomes" id="UP000289862">
    <property type="component" value="Plasmid 2"/>
</dbReference>
<dbReference type="RefSeq" id="WP_119571862.1">
    <property type="nucleotide sequence ID" value="NZ_LR215032.1"/>
</dbReference>
<dbReference type="EMBL" id="LR215032">
    <property type="protein sequence ID" value="VEU73025.1"/>
    <property type="molecule type" value="Genomic_DNA"/>
</dbReference>
<reference evidence="3 4" key="1">
    <citation type="submission" date="2019-01" db="EMBL/GenBank/DDBJ databases">
        <authorList>
            <consortium name="Pathogen Informatics"/>
        </authorList>
    </citation>
    <scope>NUCLEOTIDE SEQUENCE [LARGE SCALE GENOMIC DNA]</scope>
    <source>
        <strain evidence="3 4">NCTC10186</strain>
        <plasmid evidence="4">2</plasmid>
    </source>
</reference>
<feature type="transmembrane region" description="Helical" evidence="1">
    <location>
        <begin position="36"/>
        <end position="60"/>
    </location>
</feature>
<dbReference type="Pfam" id="PF02272">
    <property type="entry name" value="DHHA1"/>
    <property type="match status" value="1"/>
</dbReference>
<evidence type="ECO:0000259" key="2">
    <source>
        <dbReference type="PROSITE" id="PS50887"/>
    </source>
</evidence>
<keyword evidence="4" id="KW-1185">Reference proteome</keyword>
<dbReference type="PANTHER" id="PTHR47618">
    <property type="entry name" value="BIFUNCTIONAL OLIGORIBONUCLEASE AND PAP PHOSPHATASE NRNA"/>
    <property type="match status" value="1"/>
</dbReference>
<dbReference type="Pfam" id="PF01368">
    <property type="entry name" value="DHH"/>
    <property type="match status" value="1"/>
</dbReference>
<dbReference type="InterPro" id="IPR014528">
    <property type="entry name" value="GdpP/PdeA"/>
</dbReference>
<evidence type="ECO:0000256" key="1">
    <source>
        <dbReference type="SAM" id="Phobius"/>
    </source>
</evidence>
<keyword evidence="1" id="KW-1133">Transmembrane helix</keyword>
<dbReference type="InterPro" id="IPR000160">
    <property type="entry name" value="GGDEF_dom"/>
</dbReference>
<keyword evidence="1" id="KW-0472">Membrane</keyword>
<dbReference type="Gene3D" id="3.90.1640.10">
    <property type="entry name" value="inorganic pyrophosphatase (n-terminal core)"/>
    <property type="match status" value="1"/>
</dbReference>
<dbReference type="PROSITE" id="PS50887">
    <property type="entry name" value="GGDEF"/>
    <property type="match status" value="1"/>
</dbReference>
<sequence>MIKNQKNWVFIAGIATCLTVIVAFIVALIMSKKSEWASIFFSLGIIVILIFTSFLLYFAIHNFAKSRELIKKSFNSFIEEVMTNNNIGIIIYDLDQKIIWSSNFIKNKFGSEFIGQTINEFFEKFNLQLPNNWNINEIKTEFANKGNQYETQFWPISNTIVIRDISTEHLFKLESWEQQPVIGEIEIDNYQLFQSILSEEQIFTINKVVIDAIKEYVEKYNFIYRQYTNGKFVIITNEDTLAKMSKEQFDIFMKVNDRLKDQNINKLSLSIGFARGWSSLKEKIEQAKKALVQSQSRGGDQVTIFSNNEPPIYYGSNSEILSDNSRTLINEITREFEKVLKNPEIKNVLIYGHNLADLDALGSSLGIYEIAKSYGKEANIVANTFDSTATTALKELNNKHKDILSNIFIRSDIQANKLTNNSTLVVLVDTSDPTRTDNKDAITNANRDNIFVFDHHRSSKPIDFCPKRNIYINTGASSACEIVTEVINFLDHKVNLSQMTAQVLLSGIYLDTIQFTKSITPRTFQAAAWLESKGASGSISSEMLKVDEDTDKQIKEILDNAIEIKKGYFLAYTDKECSNDVISIAANELLQIRGRVASFVVAKLKNSKVYKLSARGIGTNVQIICEAVGGGGHFSTAAATSEEDLETFVDNIKHAITTAGRNIKNESNSIKRL</sequence>
<protein>
    <submittedName>
        <fullName evidence="3">Bifunctional oligoribonuclease and PAP phosphatase nrnA</fullName>
        <ecNumber evidence="3">3.1.-.-</ecNumber>
    </submittedName>
</protein>
<dbReference type="PANTHER" id="PTHR47618:SF2">
    <property type="entry name" value="CYCLIC-DI-AMP PHOSPHODIESTERASE GDPP"/>
    <property type="match status" value="1"/>
</dbReference>
<dbReference type="InterPro" id="IPR001667">
    <property type="entry name" value="DDH_dom"/>
</dbReference>
<dbReference type="InterPro" id="IPR038763">
    <property type="entry name" value="DHH_sf"/>
</dbReference>
<dbReference type="OrthoDB" id="9759476at2"/>
<dbReference type="Pfam" id="PF24898">
    <property type="entry name" value="GGDEF_GdpP"/>
    <property type="match status" value="1"/>
</dbReference>
<feature type="domain" description="GGDEF" evidence="2">
    <location>
        <begin position="178"/>
        <end position="307"/>
    </location>
</feature>
<proteinExistence type="predicted"/>
<keyword evidence="1" id="KW-0812">Transmembrane</keyword>
<keyword evidence="3" id="KW-0378">Hydrolase</keyword>
<dbReference type="InterPro" id="IPR051319">
    <property type="entry name" value="Oligoribo/pAp-PDE_c-di-AMP_PDE"/>
</dbReference>
<evidence type="ECO:0000313" key="4">
    <source>
        <dbReference type="Proteomes" id="UP000289862"/>
    </source>
</evidence>
<dbReference type="AlphaFoldDB" id="A0A449AZX2"/>
<feature type="transmembrane region" description="Helical" evidence="1">
    <location>
        <begin position="7"/>
        <end position="30"/>
    </location>
</feature>
<keyword evidence="3" id="KW-0614">Plasmid</keyword>
<dbReference type="PIRSF" id="PIRSF026583">
    <property type="entry name" value="YybT"/>
    <property type="match status" value="1"/>
</dbReference>
<gene>
    <name evidence="3" type="primary">nrnA_1</name>
    <name evidence="3" type="ORF">NCTC10186_00514</name>
</gene>
<dbReference type="Gene3D" id="3.10.310.30">
    <property type="match status" value="1"/>
</dbReference>
<organism evidence="3 4">
    <name type="scientific">Mycoplasmopsis gallopavonis</name>
    <dbReference type="NCBI Taxonomy" id="76629"/>
    <lineage>
        <taxon>Bacteria</taxon>
        <taxon>Bacillati</taxon>
        <taxon>Mycoplasmatota</taxon>
        <taxon>Mycoplasmoidales</taxon>
        <taxon>Metamycoplasmataceae</taxon>
        <taxon>Mycoplasmopsis</taxon>
    </lineage>
</organism>
<dbReference type="InterPro" id="IPR003156">
    <property type="entry name" value="DHHA1_dom"/>
</dbReference>
<dbReference type="GO" id="GO:0003676">
    <property type="term" value="F:nucleic acid binding"/>
    <property type="evidence" value="ECO:0007669"/>
    <property type="project" value="InterPro"/>
</dbReference>
<accession>A0A449AZX2</accession>
<evidence type="ECO:0000313" key="3">
    <source>
        <dbReference type="EMBL" id="VEU73025.1"/>
    </source>
</evidence>
<dbReference type="GO" id="GO:0016787">
    <property type="term" value="F:hydrolase activity"/>
    <property type="evidence" value="ECO:0007669"/>
    <property type="project" value="UniProtKB-KW"/>
</dbReference>
<dbReference type="KEGG" id="mgal:NCTC10186_00514"/>
<dbReference type="EC" id="3.1.-.-" evidence="3"/>
<dbReference type="Gene3D" id="3.30.450.20">
    <property type="entry name" value="PAS domain"/>
    <property type="match status" value="1"/>
</dbReference>